<keyword evidence="1" id="KW-1133">Transmembrane helix</keyword>
<dbReference type="Proteomes" id="UP000557193">
    <property type="component" value="Unassembled WGS sequence"/>
</dbReference>
<keyword evidence="1" id="KW-0812">Transmembrane</keyword>
<dbReference type="AlphaFoldDB" id="A0A7X0BQP0"/>
<keyword evidence="1" id="KW-0472">Membrane</keyword>
<protein>
    <submittedName>
        <fullName evidence="2">ABC-type transport system involved in multi-copper enzyme maturation permease subunit</fullName>
    </submittedName>
</protein>
<keyword evidence="3" id="KW-1185">Reference proteome</keyword>
<accession>A0A7X0BQP0</accession>
<comment type="caution">
    <text evidence="2">The sequence shown here is derived from an EMBL/GenBank/DDBJ whole genome shotgun (WGS) entry which is preliminary data.</text>
</comment>
<name>A0A7X0BQP0_9PSED</name>
<dbReference type="EMBL" id="JACHLL010000001">
    <property type="protein sequence ID" value="MBB6340050.1"/>
    <property type="molecule type" value="Genomic_DNA"/>
</dbReference>
<feature type="transmembrane region" description="Helical" evidence="1">
    <location>
        <begin position="172"/>
        <end position="190"/>
    </location>
</feature>
<proteinExistence type="predicted"/>
<feature type="transmembrane region" description="Helical" evidence="1">
    <location>
        <begin position="140"/>
        <end position="165"/>
    </location>
</feature>
<feature type="transmembrane region" description="Helical" evidence="1">
    <location>
        <begin position="23"/>
        <end position="43"/>
    </location>
</feature>
<dbReference type="PROSITE" id="PS51257">
    <property type="entry name" value="PROKAR_LIPOPROTEIN"/>
    <property type="match status" value="1"/>
</dbReference>
<evidence type="ECO:0000256" key="1">
    <source>
        <dbReference type="SAM" id="Phobius"/>
    </source>
</evidence>
<reference evidence="2 3" key="1">
    <citation type="submission" date="2020-08" db="EMBL/GenBank/DDBJ databases">
        <title>Functional genomics of gut bacteria from endangered species of beetles.</title>
        <authorList>
            <person name="Carlos-Shanley C."/>
        </authorList>
    </citation>
    <scope>NUCLEOTIDE SEQUENCE [LARGE SCALE GENOMIC DNA]</scope>
    <source>
        <strain evidence="2 3">S00202</strain>
    </source>
</reference>
<organism evidence="2 3">
    <name type="scientific">Pseudomonas fluvialis</name>
    <dbReference type="NCBI Taxonomy" id="1793966"/>
    <lineage>
        <taxon>Bacteria</taxon>
        <taxon>Pseudomonadati</taxon>
        <taxon>Pseudomonadota</taxon>
        <taxon>Gammaproteobacteria</taxon>
        <taxon>Pseudomonadales</taxon>
        <taxon>Pseudomonadaceae</taxon>
        <taxon>Pseudomonas</taxon>
    </lineage>
</organism>
<gene>
    <name evidence="2" type="ORF">HNP49_000200</name>
</gene>
<feature type="transmembrane region" description="Helical" evidence="1">
    <location>
        <begin position="246"/>
        <end position="268"/>
    </location>
</feature>
<evidence type="ECO:0000313" key="2">
    <source>
        <dbReference type="EMBL" id="MBB6340050.1"/>
    </source>
</evidence>
<sequence length="274" mass="30391">MFLDKGLLAQFRLALQVAVRGKIGLWCGLTLALGCLVFLASMFSARQPATVSLDIGISVIRIFLPMLIFVVVHELISREFERKYYLCTMVYPLSRVRWLVSRILAAWLLAIGLLVWLFVLLGFEVFWISGWYQQSTPVSLLGGLSFTAALLVFDALVFTAVVVFLSVFSSSAGFVFLGGAGFLIIARSYSSVLELLGVSPWVVGDGYAGFYRNGVGWLYYLVPDLGQLDVRGVALYSTWEVLPSGLIWSVTSSVIYAFIFIALAIFAVRRRCMD</sequence>
<feature type="transmembrane region" description="Helical" evidence="1">
    <location>
        <begin position="104"/>
        <end position="128"/>
    </location>
</feature>
<feature type="transmembrane region" description="Helical" evidence="1">
    <location>
        <begin position="55"/>
        <end position="76"/>
    </location>
</feature>
<evidence type="ECO:0000313" key="3">
    <source>
        <dbReference type="Proteomes" id="UP000557193"/>
    </source>
</evidence>